<dbReference type="Proteomes" id="UP000277579">
    <property type="component" value="Unassembled WGS sequence"/>
</dbReference>
<organism evidence="1 2">
    <name type="scientific">Flavobacterium endophyticum</name>
    <dbReference type="NCBI Taxonomy" id="1540163"/>
    <lineage>
        <taxon>Bacteria</taxon>
        <taxon>Pseudomonadati</taxon>
        <taxon>Bacteroidota</taxon>
        <taxon>Flavobacteriia</taxon>
        <taxon>Flavobacteriales</taxon>
        <taxon>Flavobacteriaceae</taxon>
        <taxon>Flavobacterium</taxon>
    </lineage>
</organism>
<dbReference type="EMBL" id="RBLC01000006">
    <property type="protein sequence ID" value="RKS18432.1"/>
    <property type="molecule type" value="Genomic_DNA"/>
</dbReference>
<evidence type="ECO:0000313" key="2">
    <source>
        <dbReference type="Proteomes" id="UP000277579"/>
    </source>
</evidence>
<proteinExistence type="predicted"/>
<sequence length="40" mass="4738">MDKSDFNISNFYIEALSLYLQAADYRTFLYAPNHKSTLYI</sequence>
<keyword evidence="2" id="KW-1185">Reference proteome</keyword>
<accession>A0A495LZ14</accession>
<reference evidence="1 2" key="1">
    <citation type="submission" date="2018-10" db="EMBL/GenBank/DDBJ databases">
        <title>Genomic Encyclopedia of Archaeal and Bacterial Type Strains, Phase II (KMG-II): from individual species to whole genera.</title>
        <authorList>
            <person name="Goeker M."/>
        </authorList>
    </citation>
    <scope>NUCLEOTIDE SEQUENCE [LARGE SCALE GENOMIC DNA]</scope>
    <source>
        <strain evidence="1 2">DSM 29537</strain>
    </source>
</reference>
<protein>
    <submittedName>
        <fullName evidence="1">Uncharacterized protein</fullName>
    </submittedName>
</protein>
<gene>
    <name evidence="1" type="ORF">CLV94_3242</name>
</gene>
<name>A0A495LZ14_9FLAO</name>
<dbReference type="AlphaFoldDB" id="A0A495LZ14"/>
<evidence type="ECO:0000313" key="1">
    <source>
        <dbReference type="EMBL" id="RKS18432.1"/>
    </source>
</evidence>
<comment type="caution">
    <text evidence="1">The sequence shown here is derived from an EMBL/GenBank/DDBJ whole genome shotgun (WGS) entry which is preliminary data.</text>
</comment>